<accession>A0A2T2NDT9</accession>
<evidence type="ECO:0000256" key="1">
    <source>
        <dbReference type="SAM" id="MobiDB-lite"/>
    </source>
</evidence>
<feature type="compositionally biased region" description="Low complexity" evidence="1">
    <location>
        <begin position="37"/>
        <end position="50"/>
    </location>
</feature>
<evidence type="ECO:0000313" key="2">
    <source>
        <dbReference type="EMBL" id="PSN63540.1"/>
    </source>
</evidence>
<reference evidence="2 3" key="1">
    <citation type="journal article" date="2018" name="Front. Microbiol.">
        <title>Genome-Wide Analysis of Corynespora cassiicola Leaf Fall Disease Putative Effectors.</title>
        <authorList>
            <person name="Lopez D."/>
            <person name="Ribeiro S."/>
            <person name="Label P."/>
            <person name="Fumanal B."/>
            <person name="Venisse J.S."/>
            <person name="Kohler A."/>
            <person name="de Oliveira R.R."/>
            <person name="Labutti K."/>
            <person name="Lipzen A."/>
            <person name="Lail K."/>
            <person name="Bauer D."/>
            <person name="Ohm R.A."/>
            <person name="Barry K.W."/>
            <person name="Spatafora J."/>
            <person name="Grigoriev I.V."/>
            <person name="Martin F.M."/>
            <person name="Pujade-Renaud V."/>
        </authorList>
    </citation>
    <scope>NUCLEOTIDE SEQUENCE [LARGE SCALE GENOMIC DNA]</scope>
    <source>
        <strain evidence="2 3">Philippines</strain>
    </source>
</reference>
<name>A0A2T2NDT9_CORCC</name>
<sequence length="173" mass="18922">MSPPNTSQASSASAHPFLSTVLNLSHAPPAPMLTTPTRSSSSNRLASTSNQASTSLTPAQQALQARNQPYDASPGASSSAETKDQRERREKLATILENDEMLIWFSGARNESVSQTRQHFQNVVLGLEDHAVGVFWPEEWEVPIAERITKDRERAIASPARSAKGKEKVKKRS</sequence>
<feature type="compositionally biased region" description="Basic and acidic residues" evidence="1">
    <location>
        <begin position="81"/>
        <end position="92"/>
    </location>
</feature>
<gene>
    <name evidence="2" type="ORF">BS50DRAFT_576188</name>
</gene>
<dbReference type="Proteomes" id="UP000240883">
    <property type="component" value="Unassembled WGS sequence"/>
</dbReference>
<evidence type="ECO:0000313" key="3">
    <source>
        <dbReference type="Proteomes" id="UP000240883"/>
    </source>
</evidence>
<dbReference type="AlphaFoldDB" id="A0A2T2NDT9"/>
<feature type="compositionally biased region" description="Polar residues" evidence="1">
    <location>
        <begin position="51"/>
        <end position="67"/>
    </location>
</feature>
<organism evidence="2 3">
    <name type="scientific">Corynespora cassiicola Philippines</name>
    <dbReference type="NCBI Taxonomy" id="1448308"/>
    <lineage>
        <taxon>Eukaryota</taxon>
        <taxon>Fungi</taxon>
        <taxon>Dikarya</taxon>
        <taxon>Ascomycota</taxon>
        <taxon>Pezizomycotina</taxon>
        <taxon>Dothideomycetes</taxon>
        <taxon>Pleosporomycetidae</taxon>
        <taxon>Pleosporales</taxon>
        <taxon>Corynesporascaceae</taxon>
        <taxon>Corynespora</taxon>
    </lineage>
</organism>
<proteinExistence type="predicted"/>
<keyword evidence="3" id="KW-1185">Reference proteome</keyword>
<feature type="region of interest" description="Disordered" evidence="1">
    <location>
        <begin position="20"/>
        <end position="92"/>
    </location>
</feature>
<dbReference type="OrthoDB" id="5372011at2759"/>
<protein>
    <submittedName>
        <fullName evidence="2">Uncharacterized protein</fullName>
    </submittedName>
</protein>
<dbReference type="EMBL" id="KZ678139">
    <property type="protein sequence ID" value="PSN63540.1"/>
    <property type="molecule type" value="Genomic_DNA"/>
</dbReference>